<dbReference type="Pfam" id="PF02170">
    <property type="entry name" value="PAZ"/>
    <property type="match status" value="1"/>
</dbReference>
<comment type="cofactor">
    <cofactor evidence="2">
        <name>Mg(2+)</name>
        <dbReference type="ChEBI" id="CHEBI:18420"/>
    </cofactor>
</comment>
<keyword evidence="6" id="KW-0547">Nucleotide-binding</keyword>
<dbReference type="Pfam" id="PF00271">
    <property type="entry name" value="Helicase_C"/>
    <property type="match status" value="1"/>
</dbReference>
<keyword evidence="8" id="KW-0378">Hydrolase</keyword>
<dbReference type="GO" id="GO:0004530">
    <property type="term" value="F:deoxyribonuclease I activity"/>
    <property type="evidence" value="ECO:0007669"/>
    <property type="project" value="TreeGrafter"/>
</dbReference>
<dbReference type="GO" id="GO:0004386">
    <property type="term" value="F:helicase activity"/>
    <property type="evidence" value="ECO:0007669"/>
    <property type="project" value="UniProtKB-KW"/>
</dbReference>
<dbReference type="GO" id="GO:0006309">
    <property type="term" value="P:apoptotic DNA fragmentation"/>
    <property type="evidence" value="ECO:0007669"/>
    <property type="project" value="TreeGrafter"/>
</dbReference>
<keyword evidence="7" id="KW-0255">Endonuclease</keyword>
<feature type="domain" description="Helicase C-terminal" evidence="21">
    <location>
        <begin position="375"/>
        <end position="544"/>
    </location>
</feature>
<evidence type="ECO:0000256" key="16">
    <source>
        <dbReference type="PROSITE-ProRule" id="PRU00657"/>
    </source>
</evidence>
<evidence type="ECO:0000259" key="19">
    <source>
        <dbReference type="PROSITE" id="PS50821"/>
    </source>
</evidence>
<protein>
    <submittedName>
        <fullName evidence="23">Dicer 2</fullName>
    </submittedName>
</protein>
<evidence type="ECO:0000256" key="7">
    <source>
        <dbReference type="ARBA" id="ARBA00022759"/>
    </source>
</evidence>
<dbReference type="Pfam" id="PF20932">
    <property type="entry name" value="Dicer_dsRBD"/>
    <property type="match status" value="1"/>
</dbReference>
<dbReference type="CDD" id="cd15903">
    <property type="entry name" value="Dicer_PBD"/>
    <property type="match status" value="1"/>
</dbReference>
<dbReference type="PANTHER" id="PTHR14950">
    <property type="entry name" value="DICER-RELATED"/>
    <property type="match status" value="1"/>
</dbReference>
<dbReference type="InterPro" id="IPR003100">
    <property type="entry name" value="PAZ_dom"/>
</dbReference>
<dbReference type="GO" id="GO:0003723">
    <property type="term" value="F:RNA binding"/>
    <property type="evidence" value="ECO:0007669"/>
    <property type="project" value="UniProtKB-UniRule"/>
</dbReference>
<dbReference type="PROSITE" id="PS50142">
    <property type="entry name" value="RNASE_3_2"/>
    <property type="match status" value="2"/>
</dbReference>
<dbReference type="InterPro" id="IPR014720">
    <property type="entry name" value="dsRBD_dom"/>
</dbReference>
<evidence type="ECO:0000256" key="3">
    <source>
        <dbReference type="ARBA" id="ARBA00022722"/>
    </source>
</evidence>
<dbReference type="PROSITE" id="PS50137">
    <property type="entry name" value="DS_RBD"/>
    <property type="match status" value="1"/>
</dbReference>
<dbReference type="InterPro" id="IPR027417">
    <property type="entry name" value="P-loop_NTPase"/>
</dbReference>
<keyword evidence="14" id="KW-0464">Manganese</keyword>
<dbReference type="SMART" id="SM00535">
    <property type="entry name" value="RIBOc"/>
    <property type="match status" value="2"/>
</dbReference>
<dbReference type="InterPro" id="IPR036389">
    <property type="entry name" value="RNase_III_sf"/>
</dbReference>
<keyword evidence="3" id="KW-0540">Nuclease</keyword>
<dbReference type="GO" id="GO:0006364">
    <property type="term" value="P:rRNA processing"/>
    <property type="evidence" value="ECO:0007669"/>
    <property type="project" value="InterPro"/>
</dbReference>
<dbReference type="InterPro" id="IPR011907">
    <property type="entry name" value="RNase_III"/>
</dbReference>
<dbReference type="GO" id="GO:0004525">
    <property type="term" value="F:ribonuclease III activity"/>
    <property type="evidence" value="ECO:0007669"/>
    <property type="project" value="InterPro"/>
</dbReference>
<dbReference type="SMART" id="SM00949">
    <property type="entry name" value="PAZ"/>
    <property type="match status" value="1"/>
</dbReference>
<dbReference type="SUPFAM" id="SSF54768">
    <property type="entry name" value="dsRNA-binding domain-like"/>
    <property type="match status" value="1"/>
</dbReference>
<evidence type="ECO:0000256" key="10">
    <source>
        <dbReference type="ARBA" id="ARBA00022840"/>
    </source>
</evidence>
<dbReference type="Pfam" id="PF00636">
    <property type="entry name" value="Ribonuclease_3"/>
    <property type="match status" value="2"/>
</dbReference>
<evidence type="ECO:0000256" key="13">
    <source>
        <dbReference type="ARBA" id="ARBA00023158"/>
    </source>
</evidence>
<feature type="domain" description="PAZ" evidence="19">
    <location>
        <begin position="836"/>
        <end position="971"/>
    </location>
</feature>
<dbReference type="Pfam" id="PF04851">
    <property type="entry name" value="ResIII"/>
    <property type="match status" value="1"/>
</dbReference>
<dbReference type="GO" id="GO:0005737">
    <property type="term" value="C:cytoplasm"/>
    <property type="evidence" value="ECO:0007669"/>
    <property type="project" value="TreeGrafter"/>
</dbReference>
<dbReference type="InterPro" id="IPR048512">
    <property type="entry name" value="Dicer_platform"/>
</dbReference>
<feature type="domain" description="RNase III" evidence="18">
    <location>
        <begin position="1358"/>
        <end position="1516"/>
    </location>
</feature>
<evidence type="ECO:0000256" key="8">
    <source>
        <dbReference type="ARBA" id="ARBA00022801"/>
    </source>
</evidence>
<evidence type="ECO:0000256" key="2">
    <source>
        <dbReference type="ARBA" id="ARBA00001946"/>
    </source>
</evidence>
<comment type="cofactor">
    <cofactor evidence="1">
        <name>Mn(2+)</name>
        <dbReference type="ChEBI" id="CHEBI:29035"/>
    </cofactor>
</comment>
<reference evidence="23" key="1">
    <citation type="submission" date="2013-12" db="EMBL/GenBank/DDBJ databases">
        <title>Differential expression of immune response transcripts in Graminella nigrifrons against Maize fine streak virus challenge.</title>
        <authorList>
            <person name="Chen Y."/>
            <person name="Michel A.P."/>
            <person name="Redinbaugh M.G."/>
        </authorList>
    </citation>
    <scope>NUCLEOTIDE SEQUENCE</scope>
</reference>
<keyword evidence="13" id="KW-0943">RNA-mediated gene silencing</keyword>
<dbReference type="PROSITE" id="PS51327">
    <property type="entry name" value="DICER_DSRBF"/>
    <property type="match status" value="1"/>
</dbReference>
<evidence type="ECO:0000256" key="14">
    <source>
        <dbReference type="ARBA" id="ARBA00023211"/>
    </source>
</evidence>
<name>A0A0A7DVT8_GRANI</name>
<dbReference type="Gene3D" id="1.10.1520.10">
    <property type="entry name" value="Ribonuclease III domain"/>
    <property type="match status" value="2"/>
</dbReference>
<dbReference type="GO" id="GO:0031054">
    <property type="term" value="P:pre-miRNA processing"/>
    <property type="evidence" value="ECO:0007669"/>
    <property type="project" value="InterPro"/>
</dbReference>
<keyword evidence="12 16" id="KW-0694">RNA-binding</keyword>
<feature type="domain" description="RNase III" evidence="18">
    <location>
        <begin position="1119"/>
        <end position="1312"/>
    </location>
</feature>
<dbReference type="GO" id="GO:0030422">
    <property type="term" value="P:siRNA processing"/>
    <property type="evidence" value="ECO:0007669"/>
    <property type="project" value="InterPro"/>
</dbReference>
<dbReference type="InterPro" id="IPR005034">
    <property type="entry name" value="Dicer_dimerisation"/>
</dbReference>
<keyword evidence="9" id="KW-0347">Helicase</keyword>
<evidence type="ECO:0000313" key="23">
    <source>
        <dbReference type="EMBL" id="AIY24625.1"/>
    </source>
</evidence>
<dbReference type="EMBL" id="KF986375">
    <property type="protein sequence ID" value="AIY24625.1"/>
    <property type="molecule type" value="mRNA"/>
</dbReference>
<comment type="similarity">
    <text evidence="15 16">Belongs to the helicase family. Dicer subfamily.</text>
</comment>
<dbReference type="SUPFAM" id="SSF69065">
    <property type="entry name" value="RNase III domain-like"/>
    <property type="match status" value="2"/>
</dbReference>
<dbReference type="InterPro" id="IPR038248">
    <property type="entry name" value="Dicer_dimer_sf"/>
</dbReference>
<dbReference type="PROSITE" id="PS51192">
    <property type="entry name" value="HELICASE_ATP_BIND_1"/>
    <property type="match status" value="1"/>
</dbReference>
<accession>A0A0A7DVT8</accession>
<evidence type="ECO:0000259" key="18">
    <source>
        <dbReference type="PROSITE" id="PS50142"/>
    </source>
</evidence>
<dbReference type="GO" id="GO:0005634">
    <property type="term" value="C:nucleus"/>
    <property type="evidence" value="ECO:0007669"/>
    <property type="project" value="TreeGrafter"/>
</dbReference>
<dbReference type="GO" id="GO:0003677">
    <property type="term" value="F:DNA binding"/>
    <property type="evidence" value="ECO:0007669"/>
    <property type="project" value="InterPro"/>
</dbReference>
<feature type="domain" description="Helicase ATP-binding" evidence="20">
    <location>
        <begin position="23"/>
        <end position="204"/>
    </location>
</feature>
<evidence type="ECO:0000256" key="9">
    <source>
        <dbReference type="ARBA" id="ARBA00022806"/>
    </source>
</evidence>
<dbReference type="InterPro" id="IPR001650">
    <property type="entry name" value="Helicase_C-like"/>
</dbReference>
<feature type="domain" description="Dicer dsRNA-binding fold" evidence="22">
    <location>
        <begin position="577"/>
        <end position="668"/>
    </location>
</feature>
<keyword evidence="4" id="KW-0479">Metal-binding</keyword>
<evidence type="ECO:0000256" key="15">
    <source>
        <dbReference type="ARBA" id="ARBA00035116"/>
    </source>
</evidence>
<dbReference type="CDD" id="cd00593">
    <property type="entry name" value="RIBOc"/>
    <property type="match status" value="2"/>
</dbReference>
<dbReference type="Gene3D" id="2.170.260.10">
    <property type="entry name" value="paz domain"/>
    <property type="match status" value="1"/>
</dbReference>
<dbReference type="PROSITE" id="PS50821">
    <property type="entry name" value="PAZ"/>
    <property type="match status" value="1"/>
</dbReference>
<evidence type="ECO:0000256" key="6">
    <source>
        <dbReference type="ARBA" id="ARBA00022741"/>
    </source>
</evidence>
<dbReference type="HAMAP" id="MF_00104">
    <property type="entry name" value="RNase_III"/>
    <property type="match status" value="1"/>
</dbReference>
<evidence type="ECO:0000256" key="11">
    <source>
        <dbReference type="ARBA" id="ARBA00022842"/>
    </source>
</evidence>
<evidence type="ECO:0000256" key="5">
    <source>
        <dbReference type="ARBA" id="ARBA00022737"/>
    </source>
</evidence>
<dbReference type="SMART" id="SM00490">
    <property type="entry name" value="HELICc"/>
    <property type="match status" value="1"/>
</dbReference>
<dbReference type="Gene3D" id="3.30.160.380">
    <property type="entry name" value="Dicer dimerisation domain"/>
    <property type="match status" value="1"/>
</dbReference>
<evidence type="ECO:0000259" key="17">
    <source>
        <dbReference type="PROSITE" id="PS50137"/>
    </source>
</evidence>
<dbReference type="SMART" id="SM00487">
    <property type="entry name" value="DEXDc"/>
    <property type="match status" value="1"/>
</dbReference>
<dbReference type="GO" id="GO:0046872">
    <property type="term" value="F:metal ion binding"/>
    <property type="evidence" value="ECO:0007669"/>
    <property type="project" value="UniProtKB-KW"/>
</dbReference>
<keyword evidence="11" id="KW-0460">Magnesium</keyword>
<dbReference type="Gene3D" id="3.30.160.20">
    <property type="match status" value="1"/>
</dbReference>
<dbReference type="PROSITE" id="PS00517">
    <property type="entry name" value="RNASE_3_1"/>
    <property type="match status" value="1"/>
</dbReference>
<dbReference type="InterPro" id="IPR006935">
    <property type="entry name" value="Helicase/UvrB_N"/>
</dbReference>
<dbReference type="InterPro" id="IPR048513">
    <property type="entry name" value="Dicer_PBD"/>
</dbReference>
<evidence type="ECO:0000256" key="12">
    <source>
        <dbReference type="ARBA" id="ARBA00022884"/>
    </source>
</evidence>
<dbReference type="PANTHER" id="PTHR14950:SF37">
    <property type="entry name" value="ENDORIBONUCLEASE DICER"/>
    <property type="match status" value="1"/>
</dbReference>
<dbReference type="SUPFAM" id="SSF101690">
    <property type="entry name" value="PAZ domain"/>
    <property type="match status" value="1"/>
</dbReference>
<evidence type="ECO:0000256" key="1">
    <source>
        <dbReference type="ARBA" id="ARBA00001936"/>
    </source>
</evidence>
<dbReference type="InterPro" id="IPR014001">
    <property type="entry name" value="Helicase_ATP-bd"/>
</dbReference>
<dbReference type="InterPro" id="IPR036085">
    <property type="entry name" value="PAZ_dom_sf"/>
</dbReference>
<dbReference type="InterPro" id="IPR044441">
    <property type="entry name" value="DICER_DSRM"/>
</dbReference>
<dbReference type="Pfam" id="PF03368">
    <property type="entry name" value="Dicer_dimer"/>
    <property type="match status" value="1"/>
</dbReference>
<dbReference type="FunFam" id="1.10.1520.10:FF:000005">
    <property type="entry name" value="Putative endoribonuclease dicer"/>
    <property type="match status" value="1"/>
</dbReference>
<keyword evidence="5" id="KW-0677">Repeat</keyword>
<dbReference type="CDD" id="cd18034">
    <property type="entry name" value="DEXHc_dicer"/>
    <property type="match status" value="1"/>
</dbReference>
<sequence length="1613" mass="184251">MGDGKPDDVDHNDFTPRDYQVQLAEMAIEKNKIIFLPTGSGKTFISSMVMTHFLKIEECATKKIGNGGKRGFFLVNTVALVHQQVEQIRTNTPFEVKGYCGDMGVDMWEKDTWNREIEEHGILVMTSQILVNLLSWKYVTLRDIAIIVFDECHHAVNDHPMRQIMQLFKNIPASQQPRILGLTATLLNKNVAVNKVDEEIRNLETTFLSQIATADDENLVKVYSTNPQESRVVFRENDKSGPLCAERDKILAQWIQDFRILQINDRNNPMRSIKPDGTFQIEDKSKKSNKEIKNVVTDIQVNMDELGAIGGQEAVLARIVQMEKMLLHCGVGNQKRAFCIFHSDLSYLQKFLEVGMGNNDIQQRLKLHSAHKVKKLLSIFKKMKEDDHAIVFVKRRFTAKIMYKIVSKAAKVDPKLQHIKCDFVVGYNVANPFKDTRENILQRSYNDRVLKKFNSGLLNVIFGSNVVEEGMDVSKCNMVIMFDAPMDYRSYTQSKGRARHSTSQYIIMTSDPAYNAKYTKFQEVQTRLRHLLCGGLYKDREPPSKDTVDATLFAEIPGLEPYEPSGKNGPCVTALSAITHVNRYFMHLKMDKFTKITPFWFMESKGMKYKCHLYLPMESKCRGIVEGTWQQNQENAKRSAALEACKKLHQNKELDDEHLQPITEETKAEGVVLPNWDSTEKFEKGTKKNQRLWTNKWPECLSGCMPVPKKEMFLHVLQLRPQYIPPEDNHRLVVFHEILSSPVTYAIVSSKPLPQLAPFPLYLSTGEMEVTVESMEPRSFTEDELEKISRFHGIIFNKIMGVVKSFLIRDYNNGQNSYLIAPLVFGSNGFIDVDWEVIEKANLPFPDPFVRPTEEARTSIVIDDNHYLGKIVAPWYRALTGTKYIVTKVCYDMDENTAFPTNDYESYKDYFKDKYKITPKKENQPLLEVRAISSRMNNLKPISLTKALKRKKDENEEFEIWLVPEFCHLYPVPGDYWVKALLLPSVLHRLSQLCMAEELRLRIVRETDVGKIQIPALRKLEADASLAKQLPIADVTQSMTPLSINLANNHARPEAHSGVWSRDEEPVDIDREMEVSVFDILNYEMFANAPLSNQPAKGNVFTQKKEKKEMPVFVDPPALKMLKKKVSDFGPEQVHLLQAITTALANDFVNCERPEMLGDSFLKFAVSLVLFETQGDVSEGALTSLKGRIVGNKNLFFCGRNKELSSILNVKDFSPREEWLAPQFCVEHTISATIVNGDLDSSCLYNMNIPEEDVIAGNMSKATRKKVKEILLEADFNTHAKTCVFTDRKALADKAIADAVEAVLGVYLENAGIFGALHVMNWFGVMDQKLATDCVFTDKLTSPRKNPHGSIGDHLIMPSMLEDILQYKFKDRAYLLQALSHPSYQRNYITQCYQRLEFLGDAIIDFLITIHIYERFRDLHPGDLTDLRSALVNNITLGCITVRNGLQRFLLHRSSDLNEVMRRFVQHQEQREHKIDNDILFLCEEYQTMLSESIEVPKALGDVFEALIGAVYLDSGKNLDVVWKIIFNLMKSEIETFHSNVPKNHVRMLYESNCQPSFSSSIAQDGVVKVSVEFTHRGEKTLTCHGFGDNKYNAKRAAAKHALRAIHKLLDNQ</sequence>
<dbReference type="FunFam" id="3.40.50.300:FF:000628">
    <property type="entry name" value="Endoribonuclease Dicer"/>
    <property type="match status" value="1"/>
</dbReference>
<evidence type="ECO:0000256" key="4">
    <source>
        <dbReference type="ARBA" id="ARBA00022723"/>
    </source>
</evidence>
<dbReference type="Gene3D" id="3.40.50.300">
    <property type="entry name" value="P-loop containing nucleotide triphosphate hydrolases"/>
    <property type="match status" value="2"/>
</dbReference>
<evidence type="ECO:0000259" key="21">
    <source>
        <dbReference type="PROSITE" id="PS51194"/>
    </source>
</evidence>
<dbReference type="Pfam" id="PF20931">
    <property type="entry name" value="Dicer_platform"/>
    <property type="match status" value="1"/>
</dbReference>
<dbReference type="GO" id="GO:0005524">
    <property type="term" value="F:ATP binding"/>
    <property type="evidence" value="ECO:0007669"/>
    <property type="project" value="UniProtKB-KW"/>
</dbReference>
<organism evidence="23">
    <name type="scientific">Graminella nigrifrons</name>
    <name type="common">Blackfaced leafhopper</name>
    <dbReference type="NCBI Taxonomy" id="30127"/>
    <lineage>
        <taxon>Eukaryota</taxon>
        <taxon>Metazoa</taxon>
        <taxon>Ecdysozoa</taxon>
        <taxon>Arthropoda</taxon>
        <taxon>Hexapoda</taxon>
        <taxon>Insecta</taxon>
        <taxon>Pterygota</taxon>
        <taxon>Neoptera</taxon>
        <taxon>Paraneoptera</taxon>
        <taxon>Hemiptera</taxon>
        <taxon>Auchenorrhyncha</taxon>
        <taxon>Membracoidea</taxon>
        <taxon>Cicadellidae</taxon>
        <taxon>Deltocephalinae</taxon>
        <taxon>Deltocephalini</taxon>
        <taxon>Graminella</taxon>
    </lineage>
</organism>
<dbReference type="InterPro" id="IPR000999">
    <property type="entry name" value="RNase_III_dom"/>
</dbReference>
<dbReference type="PROSITE" id="PS51194">
    <property type="entry name" value="HELICASE_CTER"/>
    <property type="match status" value="1"/>
</dbReference>
<keyword evidence="10" id="KW-0067">ATP-binding</keyword>
<evidence type="ECO:0000259" key="22">
    <source>
        <dbReference type="PROSITE" id="PS51327"/>
    </source>
</evidence>
<evidence type="ECO:0000259" key="20">
    <source>
        <dbReference type="PROSITE" id="PS51192"/>
    </source>
</evidence>
<dbReference type="SUPFAM" id="SSF52540">
    <property type="entry name" value="P-loop containing nucleoside triphosphate hydrolases"/>
    <property type="match status" value="1"/>
</dbReference>
<proteinExistence type="evidence at transcript level"/>
<feature type="domain" description="DRBM" evidence="17">
    <location>
        <begin position="1578"/>
        <end position="1608"/>
    </location>
</feature>